<reference evidence="2" key="1">
    <citation type="journal article" date="2021" name="Sci. Rep.">
        <title>Diploid genomic architecture of Nitzschia inconspicua, an elite biomass production diatom.</title>
        <authorList>
            <person name="Oliver A."/>
            <person name="Podell S."/>
            <person name="Pinowska A."/>
            <person name="Traller J.C."/>
            <person name="Smith S.R."/>
            <person name="McClure R."/>
            <person name="Beliaev A."/>
            <person name="Bohutskyi P."/>
            <person name="Hill E.A."/>
            <person name="Rabines A."/>
            <person name="Zheng H."/>
            <person name="Allen L.Z."/>
            <person name="Kuo A."/>
            <person name="Grigoriev I.V."/>
            <person name="Allen A.E."/>
            <person name="Hazlebeck D."/>
            <person name="Allen E.E."/>
        </authorList>
    </citation>
    <scope>NUCLEOTIDE SEQUENCE</scope>
    <source>
        <strain evidence="2">Hildebrandi</strain>
    </source>
</reference>
<dbReference type="PANTHER" id="PTHR24567:SF26">
    <property type="entry name" value="REGULATORY PROTEIN YEIL"/>
    <property type="match status" value="1"/>
</dbReference>
<keyword evidence="3" id="KW-1185">Reference proteome</keyword>
<reference evidence="2" key="2">
    <citation type="submission" date="2021-04" db="EMBL/GenBank/DDBJ databases">
        <authorList>
            <person name="Podell S."/>
        </authorList>
    </citation>
    <scope>NUCLEOTIDE SEQUENCE</scope>
    <source>
        <strain evidence="2">Hildebrandi</strain>
    </source>
</reference>
<organism evidence="2 3">
    <name type="scientific">Nitzschia inconspicua</name>
    <dbReference type="NCBI Taxonomy" id="303405"/>
    <lineage>
        <taxon>Eukaryota</taxon>
        <taxon>Sar</taxon>
        <taxon>Stramenopiles</taxon>
        <taxon>Ochrophyta</taxon>
        <taxon>Bacillariophyta</taxon>
        <taxon>Bacillariophyceae</taxon>
        <taxon>Bacillariophycidae</taxon>
        <taxon>Bacillariales</taxon>
        <taxon>Bacillariaceae</taxon>
        <taxon>Nitzschia</taxon>
    </lineage>
</organism>
<dbReference type="EMBL" id="JAGRRH010000022">
    <property type="protein sequence ID" value="KAG7345215.1"/>
    <property type="molecule type" value="Genomic_DNA"/>
</dbReference>
<dbReference type="Proteomes" id="UP000693970">
    <property type="component" value="Unassembled WGS sequence"/>
</dbReference>
<sequence length="552" mass="62546">MSSPPSRQSTIIIEPRSTKFVPPVASPLPLSQEDQEKCRALLKDCEMFHKMSAGQLKTLASRMKLMQLHKNQILIQQGTPTKSFYLLDNGEIRREFLDPGTGKRHTVEFLIKAKSINSMRVLSGDPIHSTVRCVSKDGCRMFEMHRETLLQTMRQHPDMGIQMASALSEEVRVASKKYATPLLEQRQQEINVPAVMIAAGIESYYRSALNAQINRVLTGVSSEMFPNMHIQVPVRISYITGFKGLRSLMDRTMDSRENSENSNENQFALRLFMAISPGVIMTPISSILEASNAGHLNNEPMATRWLRGIVARCGREIVFGLGLNQLSDYWEERWQEILGRNKTSPVISNAAGSLTAGVISGYFSHVPHNLSTYKLLEPKRSYADLYAMFVDRSVPNIVDSALKSTPIFAESPTLAQFVRYMTATIFPRGLIVRTTQIVGSFMILNGTINYLQLREHKKFQKLINVPPLPEDDNNKDQNYRFTNRNPSSNTFVVMMFEDDLTSLLPTLVIESARRRNRVVHQKHKRKCSCECQLFILVFIHNNSVNKISAKNC</sequence>
<dbReference type="AlphaFoldDB" id="A0A9K3KK69"/>
<gene>
    <name evidence="2" type="ORF">IV203_032746</name>
</gene>
<evidence type="ECO:0000313" key="3">
    <source>
        <dbReference type="Proteomes" id="UP000693970"/>
    </source>
</evidence>
<evidence type="ECO:0000259" key="1">
    <source>
        <dbReference type="PROSITE" id="PS50042"/>
    </source>
</evidence>
<dbReference type="GO" id="GO:0005829">
    <property type="term" value="C:cytosol"/>
    <property type="evidence" value="ECO:0007669"/>
    <property type="project" value="TreeGrafter"/>
</dbReference>
<feature type="domain" description="Cyclic nucleotide-binding" evidence="1">
    <location>
        <begin position="47"/>
        <end position="170"/>
    </location>
</feature>
<comment type="caution">
    <text evidence="2">The sequence shown here is derived from an EMBL/GenBank/DDBJ whole genome shotgun (WGS) entry which is preliminary data.</text>
</comment>
<dbReference type="InterPro" id="IPR000595">
    <property type="entry name" value="cNMP-bd_dom"/>
</dbReference>
<accession>A0A9K3KK69</accession>
<proteinExistence type="predicted"/>
<dbReference type="PROSITE" id="PS50042">
    <property type="entry name" value="CNMP_BINDING_3"/>
    <property type="match status" value="1"/>
</dbReference>
<dbReference type="GO" id="GO:0003700">
    <property type="term" value="F:DNA-binding transcription factor activity"/>
    <property type="evidence" value="ECO:0007669"/>
    <property type="project" value="TreeGrafter"/>
</dbReference>
<protein>
    <submittedName>
        <fullName evidence="2">Cyclic nucleotide-binding protein</fullName>
    </submittedName>
</protein>
<dbReference type="Pfam" id="PF00027">
    <property type="entry name" value="cNMP_binding"/>
    <property type="match status" value="1"/>
</dbReference>
<dbReference type="PANTHER" id="PTHR24567">
    <property type="entry name" value="CRP FAMILY TRANSCRIPTIONAL REGULATORY PROTEIN"/>
    <property type="match status" value="1"/>
</dbReference>
<dbReference type="InterPro" id="IPR050397">
    <property type="entry name" value="Env_Response_Regulators"/>
</dbReference>
<evidence type="ECO:0000313" key="2">
    <source>
        <dbReference type="EMBL" id="KAG7345215.1"/>
    </source>
</evidence>
<dbReference type="OrthoDB" id="58719at2759"/>
<name>A0A9K3KK69_9STRA</name>
<dbReference type="SMART" id="SM00100">
    <property type="entry name" value="cNMP"/>
    <property type="match status" value="1"/>
</dbReference>
<dbReference type="CDD" id="cd00038">
    <property type="entry name" value="CAP_ED"/>
    <property type="match status" value="1"/>
</dbReference>